<evidence type="ECO:0000313" key="2">
    <source>
        <dbReference type="EMBL" id="KAF5327765.1"/>
    </source>
</evidence>
<dbReference type="Proteomes" id="UP000567179">
    <property type="component" value="Unassembled WGS sequence"/>
</dbReference>
<evidence type="ECO:0000313" key="3">
    <source>
        <dbReference type="Proteomes" id="UP000567179"/>
    </source>
</evidence>
<organism evidence="2 3">
    <name type="scientific">Psilocybe cf. subviscida</name>
    <dbReference type="NCBI Taxonomy" id="2480587"/>
    <lineage>
        <taxon>Eukaryota</taxon>
        <taxon>Fungi</taxon>
        <taxon>Dikarya</taxon>
        <taxon>Basidiomycota</taxon>
        <taxon>Agaricomycotina</taxon>
        <taxon>Agaricomycetes</taxon>
        <taxon>Agaricomycetidae</taxon>
        <taxon>Agaricales</taxon>
        <taxon>Agaricineae</taxon>
        <taxon>Strophariaceae</taxon>
        <taxon>Psilocybe</taxon>
    </lineage>
</organism>
<keyword evidence="3" id="KW-1185">Reference proteome</keyword>
<reference evidence="2 3" key="1">
    <citation type="journal article" date="2020" name="ISME J.">
        <title>Uncovering the hidden diversity of litter-decomposition mechanisms in mushroom-forming fungi.</title>
        <authorList>
            <person name="Floudas D."/>
            <person name="Bentzer J."/>
            <person name="Ahren D."/>
            <person name="Johansson T."/>
            <person name="Persson P."/>
            <person name="Tunlid A."/>
        </authorList>
    </citation>
    <scope>NUCLEOTIDE SEQUENCE [LARGE SCALE GENOMIC DNA]</scope>
    <source>
        <strain evidence="2 3">CBS 101986</strain>
    </source>
</reference>
<dbReference type="AlphaFoldDB" id="A0A8H5BR08"/>
<evidence type="ECO:0000256" key="1">
    <source>
        <dbReference type="SAM" id="MobiDB-lite"/>
    </source>
</evidence>
<sequence>MLSRSGDIAVLWLQAAGYSDAPPRLRREWYIQTQKPAVASRTNFLQPSSPLREGLFVTAESAELPSVATAREDMERTGDDGIWYSGFLVLGFVSNHDLSRVAVGGEHNEQSQGGAKRVQFARFIDNNKICKGSCEARNQWNKYAYKGGLRKVSKYVPPSGWPASRHPSSTDSNTAQQIPHDSDVKPSATEQGEGVPSHAIVARLRQLHPALPCPAWRSNASGVCIWEGLKEQHPMQVNEEKFLGFASLL</sequence>
<feature type="region of interest" description="Disordered" evidence="1">
    <location>
        <begin position="156"/>
        <end position="195"/>
    </location>
</feature>
<gene>
    <name evidence="2" type="ORF">D9619_004085</name>
</gene>
<feature type="compositionally biased region" description="Polar residues" evidence="1">
    <location>
        <begin position="166"/>
        <end position="179"/>
    </location>
</feature>
<protein>
    <submittedName>
        <fullName evidence="2">Uncharacterized protein</fullName>
    </submittedName>
</protein>
<dbReference type="EMBL" id="JAACJJ010000014">
    <property type="protein sequence ID" value="KAF5327765.1"/>
    <property type="molecule type" value="Genomic_DNA"/>
</dbReference>
<comment type="caution">
    <text evidence="2">The sequence shown here is derived from an EMBL/GenBank/DDBJ whole genome shotgun (WGS) entry which is preliminary data.</text>
</comment>
<proteinExistence type="predicted"/>
<accession>A0A8H5BR08</accession>
<name>A0A8H5BR08_9AGAR</name>